<reference evidence="1 2" key="1">
    <citation type="submission" date="2020-06" db="EMBL/GenBank/DDBJ databases">
        <authorList>
            <person name="Li R."/>
            <person name="Bekaert M."/>
        </authorList>
    </citation>
    <scope>NUCLEOTIDE SEQUENCE [LARGE SCALE GENOMIC DNA]</scope>
    <source>
        <strain evidence="2">wild</strain>
    </source>
</reference>
<name>A0A6J8AGB8_MYTCO</name>
<dbReference type="AlphaFoldDB" id="A0A6J8AGB8"/>
<dbReference type="EMBL" id="CACVKT020001362">
    <property type="protein sequence ID" value="CAC5367540.1"/>
    <property type="molecule type" value="Genomic_DNA"/>
</dbReference>
<keyword evidence="2" id="KW-1185">Reference proteome</keyword>
<protein>
    <submittedName>
        <fullName evidence="1">Uncharacterized protein</fullName>
    </submittedName>
</protein>
<organism evidence="1 2">
    <name type="scientific">Mytilus coruscus</name>
    <name type="common">Sea mussel</name>
    <dbReference type="NCBI Taxonomy" id="42192"/>
    <lineage>
        <taxon>Eukaryota</taxon>
        <taxon>Metazoa</taxon>
        <taxon>Spiralia</taxon>
        <taxon>Lophotrochozoa</taxon>
        <taxon>Mollusca</taxon>
        <taxon>Bivalvia</taxon>
        <taxon>Autobranchia</taxon>
        <taxon>Pteriomorphia</taxon>
        <taxon>Mytilida</taxon>
        <taxon>Mytiloidea</taxon>
        <taxon>Mytilidae</taxon>
        <taxon>Mytilinae</taxon>
        <taxon>Mytilus</taxon>
    </lineage>
</organism>
<dbReference type="OrthoDB" id="7397676at2759"/>
<sequence>MSTTLSYWKGGSLCTISHLYRLLHKQLALTMTDYPAKNIYVTDIYDTKYTFGTDPAKSRQLKRLSTKINSGTRRPSEPCTPNSKTELELRELDLTPRRRESVKRKLMLKNVVLHEISEARASTSSMYERQSIARLVSGKLSKKYRLNLAISKGTEKILNIIGQSLEIERSMDQMLENRVTYRVWKQVPVEEKKKMKIIENTVEKNEFIEIMKVEMNQFASHVDRVRCQYREIKTLKKALNRKKFLVQMDFAENYSFLKEICPNVECVHYWTDSPSSQYRNKTIFDLVANHSSVYGIQARWNYFESGHGKGPCDGLGGTIKRMADEAVKREAVVIQDPKEFFDWSITSNMKEVKFLFVKKEDCKKMLDQLNKLKLKPIKGTMKFHAVAYDLQTGELCTRETSCYCDTCLKGEFCESWNRQTYEGNTNHNSHTEQTVTQNELQESNEIQNEDYHEIIIVEVSVDDFIACVYEGQWYIGKILDMDDEDVQVTFLERAKAMFRWPTSPDTIWCKKSDVFYKLDHLEPSGKSKRFWKISPEDRTRIENNFEAHEMNTNK</sequence>
<dbReference type="PANTHER" id="PTHR46601:SF1">
    <property type="entry name" value="ADF-H DOMAIN-CONTAINING PROTEIN"/>
    <property type="match status" value="1"/>
</dbReference>
<evidence type="ECO:0000313" key="1">
    <source>
        <dbReference type="EMBL" id="CAC5367540.1"/>
    </source>
</evidence>
<accession>A0A6J8AGB8</accession>
<dbReference type="Proteomes" id="UP000507470">
    <property type="component" value="Unassembled WGS sequence"/>
</dbReference>
<gene>
    <name evidence="1" type="ORF">MCOR_7410</name>
</gene>
<dbReference type="PANTHER" id="PTHR46601">
    <property type="entry name" value="ULP_PROTEASE DOMAIN-CONTAINING PROTEIN"/>
    <property type="match status" value="1"/>
</dbReference>
<proteinExistence type="predicted"/>
<evidence type="ECO:0000313" key="2">
    <source>
        <dbReference type="Proteomes" id="UP000507470"/>
    </source>
</evidence>